<reference evidence="3 4" key="1">
    <citation type="journal article" date="2019" name="Int. J. Syst. Evol. Microbiol.">
        <title>The Global Catalogue of Microorganisms (GCM) 10K type strain sequencing project: providing services to taxonomists for standard genome sequencing and annotation.</title>
        <authorList>
            <consortium name="The Broad Institute Genomics Platform"/>
            <consortium name="The Broad Institute Genome Sequencing Center for Infectious Disease"/>
            <person name="Wu L."/>
            <person name="Ma J."/>
        </authorList>
    </citation>
    <scope>NUCLEOTIDE SEQUENCE [LARGE SCALE GENOMIC DNA]</scope>
    <source>
        <strain evidence="3 4">JCM 9383</strain>
    </source>
</reference>
<dbReference type="InterPro" id="IPR027417">
    <property type="entry name" value="P-loop_NTPase"/>
</dbReference>
<protein>
    <submittedName>
        <fullName evidence="3">Uncharacterized protein</fullName>
    </submittedName>
</protein>
<dbReference type="Gene3D" id="3.40.50.300">
    <property type="entry name" value="P-loop containing nucleotide triphosphate hydrolases"/>
    <property type="match status" value="1"/>
</dbReference>
<evidence type="ECO:0000256" key="2">
    <source>
        <dbReference type="SAM" id="Phobius"/>
    </source>
</evidence>
<accession>A0ABN3VP22</accession>
<feature type="compositionally biased region" description="Basic and acidic residues" evidence="1">
    <location>
        <begin position="622"/>
        <end position="643"/>
    </location>
</feature>
<dbReference type="RefSeq" id="WP_344686411.1">
    <property type="nucleotide sequence ID" value="NZ_BAAAUX010000053.1"/>
</dbReference>
<organism evidence="3 4">
    <name type="scientific">Saccharopolyspora taberi</name>
    <dbReference type="NCBI Taxonomy" id="60895"/>
    <lineage>
        <taxon>Bacteria</taxon>
        <taxon>Bacillati</taxon>
        <taxon>Actinomycetota</taxon>
        <taxon>Actinomycetes</taxon>
        <taxon>Pseudonocardiales</taxon>
        <taxon>Pseudonocardiaceae</taxon>
        <taxon>Saccharopolyspora</taxon>
    </lineage>
</organism>
<evidence type="ECO:0000313" key="3">
    <source>
        <dbReference type="EMBL" id="GAA2822582.1"/>
    </source>
</evidence>
<name>A0ABN3VP22_9PSEU</name>
<feature type="compositionally biased region" description="Basic and acidic residues" evidence="1">
    <location>
        <begin position="1"/>
        <end position="17"/>
    </location>
</feature>
<evidence type="ECO:0000313" key="4">
    <source>
        <dbReference type="Proteomes" id="UP001500979"/>
    </source>
</evidence>
<feature type="compositionally biased region" description="Polar residues" evidence="1">
    <location>
        <begin position="18"/>
        <end position="30"/>
    </location>
</feature>
<feature type="region of interest" description="Disordered" evidence="1">
    <location>
        <begin position="1"/>
        <end position="33"/>
    </location>
</feature>
<gene>
    <name evidence="3" type="ORF">GCM10010470_66990</name>
</gene>
<feature type="transmembrane region" description="Helical" evidence="2">
    <location>
        <begin position="76"/>
        <end position="93"/>
    </location>
</feature>
<comment type="caution">
    <text evidence="3">The sequence shown here is derived from an EMBL/GenBank/DDBJ whole genome shotgun (WGS) entry which is preliminary data.</text>
</comment>
<keyword evidence="2" id="KW-1133">Transmembrane helix</keyword>
<keyword evidence="2" id="KW-0472">Membrane</keyword>
<proteinExistence type="predicted"/>
<evidence type="ECO:0000256" key="1">
    <source>
        <dbReference type="SAM" id="MobiDB-lite"/>
    </source>
</evidence>
<dbReference type="EMBL" id="BAAAUX010000053">
    <property type="protein sequence ID" value="GAA2822582.1"/>
    <property type="molecule type" value="Genomic_DNA"/>
</dbReference>
<dbReference type="Proteomes" id="UP001500979">
    <property type="component" value="Unassembled WGS sequence"/>
</dbReference>
<keyword evidence="4" id="KW-1185">Reference proteome</keyword>
<feature type="transmembrane region" description="Helical" evidence="2">
    <location>
        <begin position="137"/>
        <end position="156"/>
    </location>
</feature>
<feature type="region of interest" description="Disordered" evidence="1">
    <location>
        <begin position="606"/>
        <end position="643"/>
    </location>
</feature>
<keyword evidence="2" id="KW-0812">Transmembrane</keyword>
<feature type="transmembrane region" description="Helical" evidence="2">
    <location>
        <begin position="113"/>
        <end position="131"/>
    </location>
</feature>
<sequence length="864" mass="95332">MSTDTKERNASKRDHGSSRTQGTSQETQEITAKPRVNLAERASTWEPDLRWFAPFVAVQVLYVVGCIPYFTALSYLLMIPVGLAITAAAWLGARNAFEANEYGEQHIAAVTKLILAAGSTSTGWLAFAGTTTPLDPAALGLLALWGVVFGSLWASLHGKAPERKEMQQEYTEQKKREVEEHQHERKISHKVEQWQPIIHRAGLKGLTVYDWEESKAGDTLYLMDSPDEPVKLKGIEDAIGTIASIAAHELAHQGVKLSAGQVRVEEGDAAHLFKLHISTKQRFSKSIPYPLDRPMQSIEQPIRPAVFEDGEDVLLTVFGAHMFMCGASGSGKDVFTNNVHAEIGNTTNCKTWVGGTAKLMPQVWPWLAPWLRGQTSKPALDRIAGEDPAEVGQMLADLYKIGTLRNKKLGPLSKHKPTAKDPAYFMTLVEASDFLRDHDDMRIKTFDGRTWSPSKLADVLTRAFRSAGVMLFCASQYGLMDGSGSHGSFMMRNFTIRICGKTMSHSDGTNTLVGLKGTDTTKLRDYTLLVQQNIENPRTMPAKAHVLDGEEQIAPIAIRNANQSPATTPQWIEDALGSKFANRWSAKYHPELVEICHELGLSWPANPNLSSDEPGTVNEYSETEHDQDDDHDHPNEDKGDESFGDHVQMSEKEIQAMMDHAETKFAEANENLKKYGILGETMHHVYEVVMAENAPAWIPAGQLAFVIDRVSEGGDWEAAGQKLASELSGKPWNLTPEERDGQIGWARDTIRATVQAFVEGAENPVTGEVPAQRNEDAQPIPEAQHPLLHAASVVQHRQPDEMVTTGELARLMSRFTDDQSDGEKRSATIRLGRELGQFVKAERGRNGSAFRVRDIIDVAAGVAA</sequence>